<protein>
    <submittedName>
        <fullName evidence="1">Uncharacterized protein</fullName>
    </submittedName>
</protein>
<name>A0A2S2QAN7_9HEMI</name>
<dbReference type="AlphaFoldDB" id="A0A2S2QAN7"/>
<accession>A0A2S2QAN7</accession>
<evidence type="ECO:0000313" key="1">
    <source>
        <dbReference type="EMBL" id="MBY74798.1"/>
    </source>
</evidence>
<proteinExistence type="predicted"/>
<reference evidence="1" key="1">
    <citation type="submission" date="2018-04" db="EMBL/GenBank/DDBJ databases">
        <title>Transcriptome assembly of Sipha flava.</title>
        <authorList>
            <person name="Scully E.D."/>
            <person name="Geib S.M."/>
            <person name="Palmer N.A."/>
            <person name="Koch K."/>
            <person name="Bradshaw J."/>
            <person name="Heng-Moss T."/>
            <person name="Sarath G."/>
        </authorList>
    </citation>
    <scope>NUCLEOTIDE SEQUENCE</scope>
</reference>
<organism evidence="1">
    <name type="scientific">Sipha flava</name>
    <name type="common">yellow sugarcane aphid</name>
    <dbReference type="NCBI Taxonomy" id="143950"/>
    <lineage>
        <taxon>Eukaryota</taxon>
        <taxon>Metazoa</taxon>
        <taxon>Ecdysozoa</taxon>
        <taxon>Arthropoda</taxon>
        <taxon>Hexapoda</taxon>
        <taxon>Insecta</taxon>
        <taxon>Pterygota</taxon>
        <taxon>Neoptera</taxon>
        <taxon>Paraneoptera</taxon>
        <taxon>Hemiptera</taxon>
        <taxon>Sternorrhyncha</taxon>
        <taxon>Aphidomorpha</taxon>
        <taxon>Aphidoidea</taxon>
        <taxon>Aphididae</taxon>
        <taxon>Sipha</taxon>
    </lineage>
</organism>
<gene>
    <name evidence="1" type="ORF">g.30512</name>
</gene>
<sequence length="118" mass="14599">MTGMHYTKQYMSYVRKYETMTNYQKNGIRSSWYRYIRKVTNLIVIKILLIQLQPFADECIGKYQFGFQKRKSTIDQMPVISQIIEKKFEYKQNVWQVFVDFKKAYDNIHREMHEWYKI</sequence>
<dbReference type="EMBL" id="GGMS01005595">
    <property type="protein sequence ID" value="MBY74798.1"/>
    <property type="molecule type" value="Transcribed_RNA"/>
</dbReference>